<evidence type="ECO:0000259" key="10">
    <source>
        <dbReference type="PROSITE" id="PS50835"/>
    </source>
</evidence>
<proteinExistence type="predicted"/>
<dbReference type="Ensembl" id="ENSELUT00000032704.3">
    <property type="protein sequence ID" value="ENSELUP00000040448.2"/>
    <property type="gene ID" value="ENSELUG00000020937.3"/>
</dbReference>
<keyword evidence="4" id="KW-0391">Immunity</keyword>
<dbReference type="PANTHER" id="PTHR19433">
    <property type="entry name" value="T-CELL RECEPTOR ALPHA CHAIN V REGION-RELATED"/>
    <property type="match status" value="1"/>
</dbReference>
<dbReference type="AlphaFoldDB" id="A0A3P9AHB7"/>
<evidence type="ECO:0000256" key="5">
    <source>
        <dbReference type="ARBA" id="ARBA00023136"/>
    </source>
</evidence>
<evidence type="ECO:0000256" key="6">
    <source>
        <dbReference type="ARBA" id="ARBA00023157"/>
    </source>
</evidence>
<dbReference type="InterPro" id="IPR003599">
    <property type="entry name" value="Ig_sub"/>
</dbReference>
<dbReference type="InterPro" id="IPR036179">
    <property type="entry name" value="Ig-like_dom_sf"/>
</dbReference>
<evidence type="ECO:0000256" key="3">
    <source>
        <dbReference type="ARBA" id="ARBA00022729"/>
    </source>
</evidence>
<dbReference type="Pfam" id="PF07686">
    <property type="entry name" value="V-set"/>
    <property type="match status" value="2"/>
</dbReference>
<feature type="signal peptide" evidence="9">
    <location>
        <begin position="1"/>
        <end position="25"/>
    </location>
</feature>
<evidence type="ECO:0000256" key="2">
    <source>
        <dbReference type="ARBA" id="ARBA00022475"/>
    </source>
</evidence>
<keyword evidence="3 9" id="KW-0732">Signal</keyword>
<evidence type="ECO:0000256" key="1">
    <source>
        <dbReference type="ARBA" id="ARBA00004236"/>
    </source>
</evidence>
<dbReference type="PROSITE" id="PS50835">
    <property type="entry name" value="IG_LIKE"/>
    <property type="match status" value="2"/>
</dbReference>
<dbReference type="InterPro" id="IPR013106">
    <property type="entry name" value="Ig_V-set"/>
</dbReference>
<name>A0A3P9AHB7_ESOLU</name>
<protein>
    <recommendedName>
        <fullName evidence="10">Ig-like domain-containing protein</fullName>
    </recommendedName>
</protein>
<dbReference type="Proteomes" id="UP000265140">
    <property type="component" value="Chromosome 24"/>
</dbReference>
<keyword evidence="8" id="KW-1133">Transmembrane helix</keyword>
<dbReference type="SMART" id="SM00409">
    <property type="entry name" value="IG"/>
    <property type="match status" value="2"/>
</dbReference>
<dbReference type="InterPro" id="IPR007110">
    <property type="entry name" value="Ig-like_dom"/>
</dbReference>
<dbReference type="GeneTree" id="ENSGT00940000162676"/>
<evidence type="ECO:0000313" key="11">
    <source>
        <dbReference type="Ensembl" id="ENSELUP00000040448.2"/>
    </source>
</evidence>
<dbReference type="Bgee" id="ENSELUG00000020937">
    <property type="expression patterns" value="Expressed in pharyngeal gill"/>
</dbReference>
<dbReference type="PANTHER" id="PTHR19433:SF133">
    <property type="entry name" value="IMMUNE-TYPE RECEPTOR 5 PRECURSOR-RELATED"/>
    <property type="match status" value="1"/>
</dbReference>
<dbReference type="OMA" id="NEPAWIC"/>
<reference evidence="11" key="3">
    <citation type="submission" date="2025-08" db="UniProtKB">
        <authorList>
            <consortium name="Ensembl"/>
        </authorList>
    </citation>
    <scope>IDENTIFICATION</scope>
</reference>
<feature type="transmembrane region" description="Helical" evidence="8">
    <location>
        <begin position="260"/>
        <end position="284"/>
    </location>
</feature>
<keyword evidence="5 8" id="KW-0472">Membrane</keyword>
<keyword evidence="2" id="KW-1003">Cell membrane</keyword>
<dbReference type="SUPFAM" id="SSF48726">
    <property type="entry name" value="Immunoglobulin"/>
    <property type="match status" value="2"/>
</dbReference>
<evidence type="ECO:0000256" key="7">
    <source>
        <dbReference type="ARBA" id="ARBA00023180"/>
    </source>
</evidence>
<keyword evidence="6" id="KW-1015">Disulfide bond</keyword>
<feature type="domain" description="Ig-like" evidence="10">
    <location>
        <begin position="39"/>
        <end position="129"/>
    </location>
</feature>
<sequence>MKRMKSSKKMFALCLIFLLLRKIAATHLSAKHLVSANIGDIVTLPCSHENSLALKFLWYKQTLGEHPKILSTFNDYDNNATFLNEFKDDHRFSVQIGKTINKLSISDLRLSDSATYYCGSSYSNKVEFGKGFIVIVKGSGFRKTSVVQQPESESVHPGDSVSLNCTINTGTCEGEHSVYWFRRDSGESPPGIISTNGDRSGQCMKSSESGSPTQSCVYNLPKRNLSLSDTGTYYCAVESGGEILFGNGTKLEVLYQNRLLLVYCLGVALGVSFILIIVLTCIMYKIKKRTCLQCRGYIFHSQAPGDPSMGHDADNLQYVALNLNKNMSRRQRKNTEEETVVLYSSIRQ</sequence>
<dbReference type="SMART" id="SM00406">
    <property type="entry name" value="IGv"/>
    <property type="match status" value="2"/>
</dbReference>
<reference evidence="12" key="1">
    <citation type="journal article" date="2014" name="PLoS ONE">
        <title>The genome and linkage map of the northern pike (Esox lucius): conserved synteny revealed between the salmonid sister group and the Neoteleostei.</title>
        <authorList>
            <person name="Rondeau E.B."/>
            <person name="Minkley D.R."/>
            <person name="Leong J.S."/>
            <person name="Messmer A.M."/>
            <person name="Jantzen J.R."/>
            <person name="von Schalburg K.R."/>
            <person name="Lemon C."/>
            <person name="Bird N.H."/>
            <person name="Koop B.F."/>
        </authorList>
    </citation>
    <scope>NUCLEOTIDE SEQUENCE</scope>
</reference>
<dbReference type="GO" id="GO:0005886">
    <property type="term" value="C:plasma membrane"/>
    <property type="evidence" value="ECO:0007669"/>
    <property type="project" value="UniProtKB-SubCell"/>
</dbReference>
<comment type="subcellular location">
    <subcellularLocation>
        <location evidence="1">Cell membrane</location>
    </subcellularLocation>
</comment>
<organism evidence="11 12">
    <name type="scientific">Esox lucius</name>
    <name type="common">Northern pike</name>
    <dbReference type="NCBI Taxonomy" id="8010"/>
    <lineage>
        <taxon>Eukaryota</taxon>
        <taxon>Metazoa</taxon>
        <taxon>Chordata</taxon>
        <taxon>Craniata</taxon>
        <taxon>Vertebrata</taxon>
        <taxon>Euteleostomi</taxon>
        <taxon>Actinopterygii</taxon>
        <taxon>Neopterygii</taxon>
        <taxon>Teleostei</taxon>
        <taxon>Protacanthopterygii</taxon>
        <taxon>Esociformes</taxon>
        <taxon>Esocidae</taxon>
        <taxon>Esox</taxon>
    </lineage>
</organism>
<dbReference type="InParanoid" id="A0A3P9AHB7"/>
<dbReference type="CDD" id="cd00099">
    <property type="entry name" value="IgV"/>
    <property type="match status" value="1"/>
</dbReference>
<evidence type="ECO:0000256" key="4">
    <source>
        <dbReference type="ARBA" id="ARBA00022859"/>
    </source>
</evidence>
<reference evidence="11" key="4">
    <citation type="submission" date="2025-09" db="UniProtKB">
        <authorList>
            <consortium name="Ensembl"/>
        </authorList>
    </citation>
    <scope>IDENTIFICATION</scope>
</reference>
<evidence type="ECO:0000256" key="8">
    <source>
        <dbReference type="SAM" id="Phobius"/>
    </source>
</evidence>
<accession>A0A3P9AHB7</accession>
<dbReference type="Gene3D" id="2.60.40.10">
    <property type="entry name" value="Immunoglobulins"/>
    <property type="match status" value="2"/>
</dbReference>
<evidence type="ECO:0000256" key="9">
    <source>
        <dbReference type="SAM" id="SignalP"/>
    </source>
</evidence>
<evidence type="ECO:0000313" key="12">
    <source>
        <dbReference type="Proteomes" id="UP000265140"/>
    </source>
</evidence>
<keyword evidence="7" id="KW-0325">Glycoprotein</keyword>
<feature type="chain" id="PRO_5044203358" description="Ig-like domain-containing protein" evidence="9">
    <location>
        <begin position="26"/>
        <end position="348"/>
    </location>
</feature>
<dbReference type="GO" id="GO:0002376">
    <property type="term" value="P:immune system process"/>
    <property type="evidence" value="ECO:0007669"/>
    <property type="project" value="UniProtKB-KW"/>
</dbReference>
<keyword evidence="12" id="KW-1185">Reference proteome</keyword>
<dbReference type="GO" id="GO:0009617">
    <property type="term" value="P:response to bacterium"/>
    <property type="evidence" value="ECO:0007669"/>
    <property type="project" value="TreeGrafter"/>
</dbReference>
<dbReference type="InterPro" id="IPR013783">
    <property type="entry name" value="Ig-like_fold"/>
</dbReference>
<feature type="domain" description="Ig-like" evidence="10">
    <location>
        <begin position="144"/>
        <end position="240"/>
    </location>
</feature>
<dbReference type="InterPro" id="IPR052051">
    <property type="entry name" value="TCR_complex_component"/>
</dbReference>
<keyword evidence="8" id="KW-0812">Transmembrane</keyword>
<reference evidence="11" key="2">
    <citation type="submission" date="2020-02" db="EMBL/GenBank/DDBJ databases">
        <title>Esox lucius (northern pike) genome, fEsoLuc1, primary haplotype.</title>
        <authorList>
            <person name="Myers G."/>
            <person name="Karagic N."/>
            <person name="Meyer A."/>
            <person name="Pippel M."/>
            <person name="Reichard M."/>
            <person name="Winkler S."/>
            <person name="Tracey A."/>
            <person name="Sims Y."/>
            <person name="Howe K."/>
            <person name="Rhie A."/>
            <person name="Formenti G."/>
            <person name="Durbin R."/>
            <person name="Fedrigo O."/>
            <person name="Jarvis E.D."/>
        </authorList>
    </citation>
    <scope>NUCLEOTIDE SEQUENCE [LARGE SCALE GENOMIC DNA]</scope>
</reference>